<keyword evidence="3" id="KW-1185">Reference proteome</keyword>
<protein>
    <submittedName>
        <fullName evidence="2">Uncharacterized protein</fullName>
    </submittedName>
</protein>
<name>A0A9W7FU07_9STRA</name>
<feature type="chain" id="PRO_5040996874" evidence="1">
    <location>
        <begin position="18"/>
        <end position="219"/>
    </location>
</feature>
<dbReference type="EMBL" id="BRXW01000326">
    <property type="protein sequence ID" value="GMI18224.1"/>
    <property type="molecule type" value="Genomic_DNA"/>
</dbReference>
<keyword evidence="1" id="KW-0732">Signal</keyword>
<feature type="signal peptide" evidence="1">
    <location>
        <begin position="1"/>
        <end position="17"/>
    </location>
</feature>
<accession>A0A9W7FU07</accession>
<dbReference type="AlphaFoldDB" id="A0A9W7FU07"/>
<comment type="caution">
    <text evidence="2">The sequence shown here is derived from an EMBL/GenBank/DDBJ whole genome shotgun (WGS) entry which is preliminary data.</text>
</comment>
<evidence type="ECO:0000256" key="1">
    <source>
        <dbReference type="SAM" id="SignalP"/>
    </source>
</evidence>
<proteinExistence type="predicted"/>
<dbReference type="Proteomes" id="UP001165122">
    <property type="component" value="Unassembled WGS sequence"/>
</dbReference>
<reference evidence="3" key="1">
    <citation type="journal article" date="2023" name="Commun. Biol.">
        <title>Genome analysis of Parmales, the sister group of diatoms, reveals the evolutionary specialization of diatoms from phago-mixotrophs to photoautotrophs.</title>
        <authorList>
            <person name="Ban H."/>
            <person name="Sato S."/>
            <person name="Yoshikawa S."/>
            <person name="Yamada K."/>
            <person name="Nakamura Y."/>
            <person name="Ichinomiya M."/>
            <person name="Sato N."/>
            <person name="Blanc-Mathieu R."/>
            <person name="Endo H."/>
            <person name="Kuwata A."/>
            <person name="Ogata H."/>
        </authorList>
    </citation>
    <scope>NUCLEOTIDE SEQUENCE [LARGE SCALE GENOMIC DNA]</scope>
    <source>
        <strain evidence="3">NIES 3700</strain>
    </source>
</reference>
<organism evidence="2 3">
    <name type="scientific">Triparma laevis f. longispina</name>
    <dbReference type="NCBI Taxonomy" id="1714387"/>
    <lineage>
        <taxon>Eukaryota</taxon>
        <taxon>Sar</taxon>
        <taxon>Stramenopiles</taxon>
        <taxon>Ochrophyta</taxon>
        <taxon>Bolidophyceae</taxon>
        <taxon>Parmales</taxon>
        <taxon>Triparmaceae</taxon>
        <taxon>Triparma</taxon>
    </lineage>
</organism>
<evidence type="ECO:0000313" key="3">
    <source>
        <dbReference type="Proteomes" id="UP001165122"/>
    </source>
</evidence>
<sequence length="219" mass="22782">MKLLLTVASALAVLAFAEPDISLRGSRVLSDEDDFVAQETAFSNVVDKATNITNTATNVTGNVANTMNLEIDLPACPNFKDCREQATTHCKNKNLDPWYLGGKLTLNDSGCIVSCENENESSLICTNSKSSGPLTNRGNPLCEGKGCSGVGCVGDYCSGLGCIGFACSGAYCEGAFCSGLNCKGVGCSGFGCRGLYCDGIGTYQGAPKNTITFLAEQAN</sequence>
<evidence type="ECO:0000313" key="2">
    <source>
        <dbReference type="EMBL" id="GMI18224.1"/>
    </source>
</evidence>
<gene>
    <name evidence="2" type="ORF">TrLO_g15064</name>
</gene>